<dbReference type="SUPFAM" id="SSF48452">
    <property type="entry name" value="TPR-like"/>
    <property type="match status" value="1"/>
</dbReference>
<sequence length="622" mass="69509">MSETSPLHDRYLELIDQIVQLTLKGNIRSKEQVYQMLLQEAEPGTGEDFEQCLRDRFTTTQQQADDPKNEAKQAKATRSLRALQTIRGEWDRWQTQNRSREAIVSALHQITQAESAQRLLAFLKFTDPNHPQKLAPEQLKQLAATLRQQPISDPATKEEMQQLAEGIARGLESWQHLQGHLVSWIYDPDQLGFGGALGQNNPWATWAKQPIGAVPKSLFQALYEQQSGSDWAASQTEVTLAAWVELAIVLQAIEHGLVNWAENLVYNSKAGAKLSIAIFLTFGVIWSQLANGFSRSTSLNSLNRDRYTEAAFRITLQGLRVFSQRDYFPLYGTVFASFTGGYFRNAMSYLSEPLKHAEGTQEKARILTLLGSSQRVRGPLDLAKEMHAMAREIAHEAGDRPCEIANLNHLSRIGVTEKAYAEAISYSQRALILSRQSGDLMGEANALANLGYSEVFQAQQLESAPEVYETAIAYLEQGLERSERLGDGQSKALCYTSLGNAYVILGEAEKALKFLESGIRSSEFSGDLYIQAINLAHFAEAFYQLENYGKAVLSASLAMYKLEQMGSNDWRQSAGLLTILQGRLGDSFQQVLEGQRSYILEAIGVDGYDYLSELLERYRTSS</sequence>
<dbReference type="STRING" id="1920490.GCA_001895925_05051"/>
<dbReference type="RefSeq" id="WP_073072648.1">
    <property type="nucleotide sequence ID" value="NZ_MPPI01000018.1"/>
</dbReference>
<name>A0A2T1DD87_9CYAN</name>
<evidence type="ECO:0000313" key="1">
    <source>
        <dbReference type="EMBL" id="PSB18470.1"/>
    </source>
</evidence>
<comment type="caution">
    <text evidence="1">The sequence shown here is derived from an EMBL/GenBank/DDBJ whole genome shotgun (WGS) entry which is preliminary data.</text>
</comment>
<dbReference type="Gene3D" id="1.25.40.10">
    <property type="entry name" value="Tetratricopeptide repeat domain"/>
    <property type="match status" value="1"/>
</dbReference>
<reference evidence="1 2" key="2">
    <citation type="submission" date="2018-03" db="EMBL/GenBank/DDBJ databases">
        <title>The ancient ancestry and fast evolution of plastids.</title>
        <authorList>
            <person name="Moore K.R."/>
            <person name="Magnabosco C."/>
            <person name="Momper L."/>
            <person name="Gold D.A."/>
            <person name="Bosak T."/>
            <person name="Fournier G.P."/>
        </authorList>
    </citation>
    <scope>NUCLEOTIDE SEQUENCE [LARGE SCALE GENOMIC DNA]</scope>
    <source>
        <strain evidence="1 2">ULC007</strain>
    </source>
</reference>
<dbReference type="EMBL" id="PVWG01000017">
    <property type="protein sequence ID" value="PSB18470.1"/>
    <property type="molecule type" value="Genomic_DNA"/>
</dbReference>
<dbReference type="PANTHER" id="PTHR10098:SF108">
    <property type="entry name" value="TETRATRICOPEPTIDE REPEAT PROTEIN 28"/>
    <property type="match status" value="1"/>
</dbReference>
<dbReference type="AlphaFoldDB" id="A0A2T1DD87"/>
<organism evidence="1 2">
    <name type="scientific">Phormidesmis priestleyi ULC007</name>
    <dbReference type="NCBI Taxonomy" id="1920490"/>
    <lineage>
        <taxon>Bacteria</taxon>
        <taxon>Bacillati</taxon>
        <taxon>Cyanobacteriota</taxon>
        <taxon>Cyanophyceae</taxon>
        <taxon>Leptolyngbyales</taxon>
        <taxon>Leptolyngbyaceae</taxon>
        <taxon>Phormidesmis</taxon>
    </lineage>
</organism>
<reference evidence="1 2" key="1">
    <citation type="submission" date="2018-02" db="EMBL/GenBank/DDBJ databases">
        <authorList>
            <person name="Cohen D.B."/>
            <person name="Kent A.D."/>
        </authorList>
    </citation>
    <scope>NUCLEOTIDE SEQUENCE [LARGE SCALE GENOMIC DNA]</scope>
    <source>
        <strain evidence="1 2">ULC007</strain>
    </source>
</reference>
<dbReference type="InterPro" id="IPR011990">
    <property type="entry name" value="TPR-like_helical_dom_sf"/>
</dbReference>
<protein>
    <submittedName>
        <fullName evidence="1">Tetratricopeptide repeat protein</fullName>
    </submittedName>
</protein>
<keyword evidence="2" id="KW-1185">Reference proteome</keyword>
<gene>
    <name evidence="1" type="ORF">C7B65_15365</name>
</gene>
<accession>A0A2T1DD87</accession>
<dbReference type="PANTHER" id="PTHR10098">
    <property type="entry name" value="RAPSYN-RELATED"/>
    <property type="match status" value="1"/>
</dbReference>
<dbReference type="OrthoDB" id="428332at2"/>
<proteinExistence type="predicted"/>
<dbReference type="Proteomes" id="UP000238634">
    <property type="component" value="Unassembled WGS sequence"/>
</dbReference>
<evidence type="ECO:0000313" key="2">
    <source>
        <dbReference type="Proteomes" id="UP000238634"/>
    </source>
</evidence>